<proteinExistence type="predicted"/>
<dbReference type="EMBL" id="GBRH01196061">
    <property type="protein sequence ID" value="JAE01835.1"/>
    <property type="molecule type" value="Transcribed_RNA"/>
</dbReference>
<accession>A0A0A9EM46</accession>
<protein>
    <submittedName>
        <fullName evidence="1">Uncharacterized protein</fullName>
    </submittedName>
</protein>
<organism evidence="1">
    <name type="scientific">Arundo donax</name>
    <name type="common">Giant reed</name>
    <name type="synonym">Donax arundinaceus</name>
    <dbReference type="NCBI Taxonomy" id="35708"/>
    <lineage>
        <taxon>Eukaryota</taxon>
        <taxon>Viridiplantae</taxon>
        <taxon>Streptophyta</taxon>
        <taxon>Embryophyta</taxon>
        <taxon>Tracheophyta</taxon>
        <taxon>Spermatophyta</taxon>
        <taxon>Magnoliopsida</taxon>
        <taxon>Liliopsida</taxon>
        <taxon>Poales</taxon>
        <taxon>Poaceae</taxon>
        <taxon>PACMAD clade</taxon>
        <taxon>Arundinoideae</taxon>
        <taxon>Arundineae</taxon>
        <taxon>Arundo</taxon>
    </lineage>
</organism>
<reference evidence="1" key="2">
    <citation type="journal article" date="2015" name="Data Brief">
        <title>Shoot transcriptome of the giant reed, Arundo donax.</title>
        <authorList>
            <person name="Barrero R.A."/>
            <person name="Guerrero F.D."/>
            <person name="Moolhuijzen P."/>
            <person name="Goolsby J.A."/>
            <person name="Tidwell J."/>
            <person name="Bellgard S.E."/>
            <person name="Bellgard M.I."/>
        </authorList>
    </citation>
    <scope>NUCLEOTIDE SEQUENCE</scope>
    <source>
        <tissue evidence="1">Shoot tissue taken approximately 20 cm above the soil surface</tissue>
    </source>
</reference>
<reference evidence="1" key="1">
    <citation type="submission" date="2014-09" db="EMBL/GenBank/DDBJ databases">
        <authorList>
            <person name="Magalhaes I.L.F."/>
            <person name="Oliveira U."/>
            <person name="Santos F.R."/>
            <person name="Vidigal T.H.D.A."/>
            <person name="Brescovit A.D."/>
            <person name="Santos A.J."/>
        </authorList>
    </citation>
    <scope>NUCLEOTIDE SEQUENCE</scope>
    <source>
        <tissue evidence="1">Shoot tissue taken approximately 20 cm above the soil surface</tissue>
    </source>
</reference>
<evidence type="ECO:0000313" key="1">
    <source>
        <dbReference type="EMBL" id="JAE01835.1"/>
    </source>
</evidence>
<name>A0A0A9EM46_ARUDO</name>
<sequence>MIPACSVRSGRA</sequence>